<comment type="caution">
    <text evidence="2">The sequence shown here is derived from an EMBL/GenBank/DDBJ whole genome shotgun (WGS) entry which is preliminary data.</text>
</comment>
<dbReference type="RefSeq" id="WP_005878686.1">
    <property type="nucleotide sequence ID" value="NZ_CABMNL010000001.1"/>
</dbReference>
<reference evidence="2" key="1">
    <citation type="submission" date="2011-10" db="EMBL/GenBank/DDBJ databases">
        <title>The Genome Sequence of Oxalobacter formigenes HOxBLS.</title>
        <authorList>
            <consortium name="The Broad Institute Genome Sequencing Platform"/>
            <person name="Earl A."/>
            <person name="Ward D."/>
            <person name="Feldgarden M."/>
            <person name="Gevers D."/>
            <person name="Allison M.J."/>
            <person name="Humphrey S."/>
            <person name="Young S.K."/>
            <person name="Zeng Q."/>
            <person name="Gargeya S."/>
            <person name="Fitzgerald M."/>
            <person name="Haas B."/>
            <person name="Abouelleil A."/>
            <person name="Alvarado L."/>
            <person name="Arachchi H.M."/>
            <person name="Berlin A."/>
            <person name="Brown A."/>
            <person name="Chapman S.B."/>
            <person name="Chen Z."/>
            <person name="Dunbar C."/>
            <person name="Freedman E."/>
            <person name="Gearin G."/>
            <person name="Goldberg J."/>
            <person name="Griggs A."/>
            <person name="Gujja S."/>
            <person name="Heiman D."/>
            <person name="Howarth C."/>
            <person name="Larson L."/>
            <person name="Lui A."/>
            <person name="MacDonald P.J.P."/>
            <person name="Montmayeur A."/>
            <person name="Murphy C."/>
            <person name="Neiman D."/>
            <person name="Pearson M."/>
            <person name="Priest M."/>
            <person name="Roberts A."/>
            <person name="Saif S."/>
            <person name="Shea T."/>
            <person name="Shenoy N."/>
            <person name="Sisk P."/>
            <person name="Stolte C."/>
            <person name="Sykes S."/>
            <person name="Wortman J."/>
            <person name="Nusbaum C."/>
            <person name="Birren B."/>
        </authorList>
    </citation>
    <scope>NUCLEOTIDE SEQUENCE [LARGE SCALE GENOMIC DNA]</scope>
    <source>
        <strain evidence="2">HOxBLS</strain>
    </source>
</reference>
<dbReference type="Pfam" id="PF01381">
    <property type="entry name" value="HTH_3"/>
    <property type="match status" value="1"/>
</dbReference>
<organism evidence="2 3">
    <name type="scientific">Oxalobacter paraformigenes</name>
    <dbReference type="NCBI Taxonomy" id="556268"/>
    <lineage>
        <taxon>Bacteria</taxon>
        <taxon>Pseudomonadati</taxon>
        <taxon>Pseudomonadota</taxon>
        <taxon>Betaproteobacteria</taxon>
        <taxon>Burkholderiales</taxon>
        <taxon>Oxalobacteraceae</taxon>
        <taxon>Oxalobacter</taxon>
    </lineage>
</organism>
<name>C3X691_9BURK</name>
<protein>
    <recommendedName>
        <fullName evidence="1">HTH cro/C1-type domain-containing protein</fullName>
    </recommendedName>
</protein>
<evidence type="ECO:0000313" key="3">
    <source>
        <dbReference type="Proteomes" id="UP000003973"/>
    </source>
</evidence>
<dbReference type="Gene3D" id="1.10.260.40">
    <property type="entry name" value="lambda repressor-like DNA-binding domains"/>
    <property type="match status" value="1"/>
</dbReference>
<dbReference type="InterPro" id="IPR001387">
    <property type="entry name" value="Cro/C1-type_HTH"/>
</dbReference>
<proteinExistence type="predicted"/>
<dbReference type="CDD" id="cd00093">
    <property type="entry name" value="HTH_XRE"/>
    <property type="match status" value="1"/>
</dbReference>
<dbReference type="SMART" id="SM00530">
    <property type="entry name" value="HTH_XRE"/>
    <property type="match status" value="1"/>
</dbReference>
<dbReference type="InterPro" id="IPR010982">
    <property type="entry name" value="Lambda_DNA-bd_dom_sf"/>
</dbReference>
<dbReference type="eggNOG" id="COG1396">
    <property type="taxonomic scope" value="Bacteria"/>
</dbReference>
<evidence type="ECO:0000313" key="2">
    <source>
        <dbReference type="EMBL" id="EEO28727.1"/>
    </source>
</evidence>
<dbReference type="GO" id="GO:0003677">
    <property type="term" value="F:DNA binding"/>
    <property type="evidence" value="ECO:0007669"/>
    <property type="project" value="InterPro"/>
</dbReference>
<evidence type="ECO:0000259" key="1">
    <source>
        <dbReference type="PROSITE" id="PS50943"/>
    </source>
</evidence>
<gene>
    <name evidence="2" type="ORF">OFAG_01880</name>
</gene>
<dbReference type="SUPFAM" id="SSF47413">
    <property type="entry name" value="lambda repressor-like DNA-binding domains"/>
    <property type="match status" value="1"/>
</dbReference>
<dbReference type="EMBL" id="ACDP02000002">
    <property type="protein sequence ID" value="EEO28727.1"/>
    <property type="molecule type" value="Genomic_DNA"/>
</dbReference>
<dbReference type="PROSITE" id="PS50943">
    <property type="entry name" value="HTH_CROC1"/>
    <property type="match status" value="1"/>
</dbReference>
<feature type="domain" description="HTH cro/C1-type" evidence="1">
    <location>
        <begin position="17"/>
        <end position="71"/>
    </location>
</feature>
<sequence>MAHPIHSYPYNLLAELLTARRKELGLLQIDVAERLNKPQSFVSKYENIGRRLDVIELIAVLNALEMSPYDFFDLFLSKLDKNKLPSDFLI</sequence>
<dbReference type="Proteomes" id="UP000003973">
    <property type="component" value="Unassembled WGS sequence"/>
</dbReference>
<dbReference type="HOGENOM" id="CLU_066192_30_3_4"/>
<dbReference type="AlphaFoldDB" id="C3X691"/>
<accession>C3X691</accession>
<keyword evidence="3" id="KW-1185">Reference proteome</keyword>